<protein>
    <submittedName>
        <fullName evidence="1">Uncharacterized protein</fullName>
    </submittedName>
</protein>
<evidence type="ECO:0000313" key="1">
    <source>
        <dbReference type="EMBL" id="KAI3776341.1"/>
    </source>
</evidence>
<dbReference type="Proteomes" id="UP001056120">
    <property type="component" value="Linkage Group LG15"/>
</dbReference>
<evidence type="ECO:0000313" key="2">
    <source>
        <dbReference type="Proteomes" id="UP001056120"/>
    </source>
</evidence>
<keyword evidence="2" id="KW-1185">Reference proteome</keyword>
<dbReference type="EMBL" id="CM042032">
    <property type="protein sequence ID" value="KAI3776341.1"/>
    <property type="molecule type" value="Genomic_DNA"/>
</dbReference>
<gene>
    <name evidence="1" type="ORF">L1987_46118</name>
</gene>
<comment type="caution">
    <text evidence="1">The sequence shown here is derived from an EMBL/GenBank/DDBJ whole genome shotgun (WGS) entry which is preliminary data.</text>
</comment>
<organism evidence="1 2">
    <name type="scientific">Smallanthus sonchifolius</name>
    <dbReference type="NCBI Taxonomy" id="185202"/>
    <lineage>
        <taxon>Eukaryota</taxon>
        <taxon>Viridiplantae</taxon>
        <taxon>Streptophyta</taxon>
        <taxon>Embryophyta</taxon>
        <taxon>Tracheophyta</taxon>
        <taxon>Spermatophyta</taxon>
        <taxon>Magnoliopsida</taxon>
        <taxon>eudicotyledons</taxon>
        <taxon>Gunneridae</taxon>
        <taxon>Pentapetalae</taxon>
        <taxon>asterids</taxon>
        <taxon>campanulids</taxon>
        <taxon>Asterales</taxon>
        <taxon>Asteraceae</taxon>
        <taxon>Asteroideae</taxon>
        <taxon>Heliantheae alliance</taxon>
        <taxon>Millerieae</taxon>
        <taxon>Smallanthus</taxon>
    </lineage>
</organism>
<accession>A0ACB9FZU5</accession>
<name>A0ACB9FZU5_9ASTR</name>
<sequence length="126" mass="13616">MGTVSFGSALCLILGLLGVHIEDAPLTFTVHSVSVRSMLRYTVSMKYESDGGGVASRAQILDLIETMGTVSFGSALCLILGLLGVHIEDAPLTFTVHSVSVRSMLRYSKRVSLELSACDYEDEMIR</sequence>
<proteinExistence type="predicted"/>
<reference evidence="2" key="1">
    <citation type="journal article" date="2022" name="Mol. Ecol. Resour.">
        <title>The genomes of chicory, endive, great burdock and yacon provide insights into Asteraceae palaeo-polyploidization history and plant inulin production.</title>
        <authorList>
            <person name="Fan W."/>
            <person name="Wang S."/>
            <person name="Wang H."/>
            <person name="Wang A."/>
            <person name="Jiang F."/>
            <person name="Liu H."/>
            <person name="Zhao H."/>
            <person name="Xu D."/>
            <person name="Zhang Y."/>
        </authorList>
    </citation>
    <scope>NUCLEOTIDE SEQUENCE [LARGE SCALE GENOMIC DNA]</scope>
    <source>
        <strain evidence="2">cv. Yunnan</strain>
    </source>
</reference>
<reference evidence="1 2" key="2">
    <citation type="journal article" date="2022" name="Mol. Ecol. Resour.">
        <title>The genomes of chicory, endive, great burdock and yacon provide insights into Asteraceae paleo-polyploidization history and plant inulin production.</title>
        <authorList>
            <person name="Fan W."/>
            <person name="Wang S."/>
            <person name="Wang H."/>
            <person name="Wang A."/>
            <person name="Jiang F."/>
            <person name="Liu H."/>
            <person name="Zhao H."/>
            <person name="Xu D."/>
            <person name="Zhang Y."/>
        </authorList>
    </citation>
    <scope>NUCLEOTIDE SEQUENCE [LARGE SCALE GENOMIC DNA]</scope>
    <source>
        <strain evidence="2">cv. Yunnan</strain>
        <tissue evidence="1">Leaves</tissue>
    </source>
</reference>